<evidence type="ECO:0000313" key="1">
    <source>
        <dbReference type="Ensembl" id="ENSMAMP00000015183.2"/>
    </source>
</evidence>
<dbReference type="InParanoid" id="A0A3Q3LM09"/>
<accession>A0A3Q3LM09</accession>
<organism evidence="1 2">
    <name type="scientific">Mastacembelus armatus</name>
    <name type="common">zig-zag eel</name>
    <dbReference type="NCBI Taxonomy" id="205130"/>
    <lineage>
        <taxon>Eukaryota</taxon>
        <taxon>Metazoa</taxon>
        <taxon>Chordata</taxon>
        <taxon>Craniata</taxon>
        <taxon>Vertebrata</taxon>
        <taxon>Euteleostomi</taxon>
        <taxon>Actinopterygii</taxon>
        <taxon>Neopterygii</taxon>
        <taxon>Teleostei</taxon>
        <taxon>Neoteleostei</taxon>
        <taxon>Acanthomorphata</taxon>
        <taxon>Anabantaria</taxon>
        <taxon>Synbranchiformes</taxon>
        <taxon>Mastacembelidae</taxon>
        <taxon>Mastacembelus</taxon>
    </lineage>
</organism>
<sequence length="95" mass="10608">TGITANPQALQMIQQLGEAESRTILATPSVQQKLCCNLPLLCAYQHHFNLMAWPNFIFMDENAPAGVPQLEWPALSPDPNPLENLWDQLNVVVKL</sequence>
<reference evidence="1" key="2">
    <citation type="submission" date="2025-09" db="UniProtKB">
        <authorList>
            <consortium name="Ensembl"/>
        </authorList>
    </citation>
    <scope>IDENTIFICATION</scope>
</reference>
<name>A0A3Q3LM09_9TELE</name>
<dbReference type="Proteomes" id="UP000261640">
    <property type="component" value="Unplaced"/>
</dbReference>
<reference evidence="1" key="1">
    <citation type="submission" date="2025-08" db="UniProtKB">
        <authorList>
            <consortium name="Ensembl"/>
        </authorList>
    </citation>
    <scope>IDENTIFICATION</scope>
</reference>
<protein>
    <submittedName>
        <fullName evidence="1">Uncharacterized protein</fullName>
    </submittedName>
</protein>
<keyword evidence="2" id="KW-1185">Reference proteome</keyword>
<evidence type="ECO:0000313" key="2">
    <source>
        <dbReference type="Proteomes" id="UP000261640"/>
    </source>
</evidence>
<proteinExistence type="predicted"/>
<dbReference type="Ensembl" id="ENSMAMT00000015602.2">
    <property type="protein sequence ID" value="ENSMAMP00000015183.2"/>
    <property type="gene ID" value="ENSMAMG00000010296.2"/>
</dbReference>
<dbReference type="AlphaFoldDB" id="A0A3Q3LM09"/>